<keyword evidence="1" id="KW-0614">Plasmid</keyword>
<sequence length="445" mass="51089">MDIKFDTTEIYHENRHQNLMRIVNQDYNRKIQNLCRHLDMPHLASYLSHRSKPQKNISHRLARNIETKLGMPIGQLDEAISTINVDPTIDDNLPIDKLARSRNLEILLTLIGNGNISKLNSELGCHLNNHLGPNKSRMLGKKLATRIETKLGLRPGTMSVKCTFNDFLPYLNRDQLTRHIESKQEEYDERMSKRRIIIEQRNDIVSQMLKKIASFLEGSGTHEILEDSDIRKVYIPVPNHKNELPILVSCETKPSNRFLILCSKGMTERHDKLTNMILSDRDKFETDVGEMDHYPKIAVINAYDRELAMPSLNNPEITLIIKKALYQLSNLTDDYLLAKFKLKTVYNELVTAQLQYVKSFSSVQIIKTKELLHRGFSIPNIKLRGTRELSHSLLVPVSNSKDTLREVREFAKGSGTDFVLPICINNGNVVSDQFVPTKTWLASHI</sequence>
<evidence type="ECO:0000313" key="1">
    <source>
        <dbReference type="EMBL" id="WAT93687.1"/>
    </source>
</evidence>
<evidence type="ECO:0000313" key="2">
    <source>
        <dbReference type="Proteomes" id="UP001156560"/>
    </source>
</evidence>
<dbReference type="RefSeq" id="WP_025634099.1">
    <property type="nucleotide sequence ID" value="NZ_CP114196.1"/>
</dbReference>
<protein>
    <submittedName>
        <fullName evidence="1">Uncharacterized protein</fullName>
    </submittedName>
</protein>
<organism evidence="1 2">
    <name type="scientific">Vibrio parahaemolyticus</name>
    <dbReference type="NCBI Taxonomy" id="670"/>
    <lineage>
        <taxon>Bacteria</taxon>
        <taxon>Pseudomonadati</taxon>
        <taxon>Pseudomonadota</taxon>
        <taxon>Gammaproteobacteria</taxon>
        <taxon>Vibrionales</taxon>
        <taxon>Vibrionaceae</taxon>
        <taxon>Vibrio</taxon>
    </lineage>
</organism>
<accession>A0AA47JN54</accession>
<dbReference type="AlphaFoldDB" id="A0AA47JN54"/>
<dbReference type="Proteomes" id="UP001156560">
    <property type="component" value="Plasmid pHLA"/>
</dbReference>
<dbReference type="EMBL" id="CP114196">
    <property type="protein sequence ID" value="WAT93687.1"/>
    <property type="molecule type" value="Genomic_DNA"/>
</dbReference>
<reference evidence="1" key="1">
    <citation type="submission" date="2022-12" db="EMBL/GenBank/DDBJ databases">
        <title>Vibrio parahaemolyticus become highly virulent by producing novel Tc toxins.</title>
        <authorList>
            <person name="Yang F."/>
            <person name="You Y."/>
            <person name="Lai Q."/>
            <person name="Xu L."/>
            <person name="Li F."/>
        </authorList>
    </citation>
    <scope>NUCLEOTIDE SEQUENCE</scope>
    <source>
        <strain evidence="1">Vp-HL-202005</strain>
        <plasmid evidence="1">pHLA</plasmid>
    </source>
</reference>
<gene>
    <name evidence="1" type="ORF">O1Q84_26585</name>
</gene>
<proteinExistence type="predicted"/>
<name>A0AA47JN54_VIBPH</name>
<geneLocation type="plasmid" evidence="1 2">
    <name>pHLA</name>
</geneLocation>